<organism evidence="1 2">
    <name type="scientific">Pseudomonas kilonensis</name>
    <dbReference type="NCBI Taxonomy" id="132476"/>
    <lineage>
        <taxon>Bacteria</taxon>
        <taxon>Pseudomonadati</taxon>
        <taxon>Pseudomonadota</taxon>
        <taxon>Gammaproteobacteria</taxon>
        <taxon>Pseudomonadales</taxon>
        <taxon>Pseudomonadaceae</taxon>
        <taxon>Pseudomonas</taxon>
    </lineage>
</organism>
<dbReference type="RefSeq" id="WP_018608674.1">
    <property type="nucleotide sequence ID" value="NZ_FNTT01000002.1"/>
</dbReference>
<proteinExistence type="predicted"/>
<reference evidence="1 2" key="1">
    <citation type="submission" date="2016-10" db="EMBL/GenBank/DDBJ databases">
        <authorList>
            <person name="Varghese N."/>
            <person name="Submissions S."/>
        </authorList>
    </citation>
    <scope>NUCLEOTIDE SEQUENCE [LARGE SCALE GENOMIC DNA]</scope>
    <source>
        <strain evidence="1 2">BS3780</strain>
    </source>
</reference>
<dbReference type="EMBL" id="FNTT01000002">
    <property type="protein sequence ID" value="SEE44219.1"/>
    <property type="molecule type" value="Genomic_DNA"/>
</dbReference>
<dbReference type="Proteomes" id="UP000183915">
    <property type="component" value="Unassembled WGS sequence"/>
</dbReference>
<sequence>MRVDTSFTPSIASTASGSVSSLESTISPLDASKLEIGDFSVKSLGTDREITAGFELMDRATNPYVEELKTGLGESDMDAVVQIERYVYNGDIPEGDEKNGIFATLNVGATGTETQEGRLKAVLEAGLGLLEAAKGPGLNALNIAMHTGTIIVLATLLREYIASLVVDAIGEGDTPEASQAWAAVALAMTGPALMLAGKIGEWYATGARPTALSIVSCLCMASAVMGSTIAAGVTGTASKLLPSVGGLAYNGARAAAELVSLLKVDNAGLPNLKSNVATAAFHGVVFGALREVVSLMPLSGPARAAAQLSYDFGADAIQAGLNGFAMIGDKAFSIFSRCLLSPSRGLDSVFSDPESLQQMKLKVRAGLRLPTGTHLADAATLGGLRLSFGHAVNLVGGAVALWLSGTEISDDNQGHIVNGCLAATMMLLYVFLSYGTSKDTSNTYALDTPLP</sequence>
<name>A0ABY0Z8Y6_9PSED</name>
<comment type="caution">
    <text evidence="1">The sequence shown here is derived from an EMBL/GenBank/DDBJ whole genome shotgun (WGS) entry which is preliminary data.</text>
</comment>
<protein>
    <submittedName>
        <fullName evidence="1">Uncharacterized protein</fullName>
    </submittedName>
</protein>
<gene>
    <name evidence="1" type="ORF">SAMN04490188_3866</name>
</gene>
<accession>A0ABY0Z8Y6</accession>
<evidence type="ECO:0000313" key="2">
    <source>
        <dbReference type="Proteomes" id="UP000183915"/>
    </source>
</evidence>
<evidence type="ECO:0000313" key="1">
    <source>
        <dbReference type="EMBL" id="SEE44219.1"/>
    </source>
</evidence>
<keyword evidence="2" id="KW-1185">Reference proteome</keyword>